<dbReference type="SUPFAM" id="SSF50978">
    <property type="entry name" value="WD40 repeat-like"/>
    <property type="match status" value="1"/>
</dbReference>
<dbReference type="OrthoDB" id="1068471at2759"/>
<evidence type="ECO:0000256" key="8">
    <source>
        <dbReference type="ARBA" id="ARBA00064268"/>
    </source>
</evidence>
<dbReference type="PANTHER" id="PTHR44006">
    <property type="entry name" value="U5 SMALL NUCLEAR RIBONUCLEOPROTEIN 40 KDA PROTEIN"/>
    <property type="match status" value="1"/>
</dbReference>
<keyword evidence="3" id="KW-0507">mRNA processing</keyword>
<dbReference type="InterPro" id="IPR052234">
    <property type="entry name" value="U5_snRNP_Component"/>
</dbReference>
<evidence type="ECO:0000256" key="9">
    <source>
        <dbReference type="ARBA" id="ARBA00073554"/>
    </source>
</evidence>
<dbReference type="GO" id="GO:0000375">
    <property type="term" value="P:RNA splicing, via transesterification reactions"/>
    <property type="evidence" value="ECO:0007669"/>
    <property type="project" value="UniProtKB-ARBA"/>
</dbReference>
<dbReference type="InterPro" id="IPR036322">
    <property type="entry name" value="WD40_repeat_dom_sf"/>
</dbReference>
<protein>
    <recommendedName>
        <fullName evidence="9">U5 small nuclear ribonucleoprotein 40 kDa protein</fullName>
    </recommendedName>
    <alternativeName>
        <fullName evidence="10">WD repeat-containing protein 57</fullName>
    </alternativeName>
</protein>
<sequence>ELITMASAADNPMKRPAAQSAALSVVPAKQARTAGELIQHGGSANNKRLVSAGPSRTSSLHAPIMLLTGHEGEIYCGKFSPTGSILATAGYERKIFLWTVYDECENLAVLTGHGGAILELKFTTDGETLVSAASDKTAALWDLEAGLRIKRLKGHEKLINSVDVVRRGPQLLCTGSDDGTIRLWDRRVRGHTHSFDSGNAVTSVAFGDTGELVYSGGIDNSIQAWDLRRSACTMRLRGHSDTVTGLALSPDGNYLLSNGMDASLRVWDIRPYASQDRCLKILSGHRHSFEQNLLRCAWQPDGRRVTCGSSDRFVYVWDCASRQVVYKLPGHTGSVNETHFHPKEPIIMSVGSDKKVYLGEIEP</sequence>
<feature type="repeat" description="WD" evidence="11">
    <location>
        <begin position="199"/>
        <end position="235"/>
    </location>
</feature>
<proteinExistence type="predicted"/>
<evidence type="ECO:0000256" key="7">
    <source>
        <dbReference type="ARBA" id="ARBA00057342"/>
    </source>
</evidence>
<dbReference type="GO" id="GO:0005682">
    <property type="term" value="C:U5 snRNP"/>
    <property type="evidence" value="ECO:0007669"/>
    <property type="project" value="UniProtKB-ARBA"/>
</dbReference>
<dbReference type="Proteomes" id="UP000215902">
    <property type="component" value="Unassembled WGS sequence"/>
</dbReference>
<evidence type="ECO:0000256" key="5">
    <source>
        <dbReference type="ARBA" id="ARBA00023187"/>
    </source>
</evidence>
<dbReference type="SMART" id="SM00320">
    <property type="entry name" value="WD40"/>
    <property type="match status" value="7"/>
</dbReference>
<dbReference type="FunFam" id="2.130.10.10:FF:000229">
    <property type="entry name" value="Small nuclear ribonucleoprotein U5 subunit 40"/>
    <property type="match status" value="1"/>
</dbReference>
<feature type="repeat" description="WD" evidence="11">
    <location>
        <begin position="297"/>
        <end position="327"/>
    </location>
</feature>
<dbReference type="InterPro" id="IPR019775">
    <property type="entry name" value="WD40_repeat_CS"/>
</dbReference>
<feature type="non-terminal residue" evidence="12">
    <location>
        <position position="1"/>
    </location>
</feature>
<dbReference type="InterPro" id="IPR001680">
    <property type="entry name" value="WD40_rpt"/>
</dbReference>
<comment type="caution">
    <text evidence="12">The sequence shown here is derived from an EMBL/GenBank/DDBJ whole genome shotgun (WGS) entry which is preliminary data.</text>
</comment>
<evidence type="ECO:0000256" key="3">
    <source>
        <dbReference type="ARBA" id="ARBA00022664"/>
    </source>
</evidence>
<keyword evidence="2 11" id="KW-0853">WD repeat</keyword>
<dbReference type="PROSITE" id="PS50294">
    <property type="entry name" value="WD_REPEATS_REGION"/>
    <property type="match status" value="6"/>
</dbReference>
<dbReference type="EMBL" id="NIVC01002689">
    <property type="protein sequence ID" value="PAA55911.1"/>
    <property type="molecule type" value="Genomic_DNA"/>
</dbReference>
<evidence type="ECO:0000256" key="2">
    <source>
        <dbReference type="ARBA" id="ARBA00022574"/>
    </source>
</evidence>
<dbReference type="PANTHER" id="PTHR44006:SF1">
    <property type="entry name" value="U5 SMALL NUCLEAR RIBONUCLEOPROTEIN 40 KDA PROTEIN"/>
    <property type="match status" value="1"/>
</dbReference>
<dbReference type="InterPro" id="IPR015943">
    <property type="entry name" value="WD40/YVTN_repeat-like_dom_sf"/>
</dbReference>
<feature type="repeat" description="WD" evidence="11">
    <location>
        <begin position="328"/>
        <end position="363"/>
    </location>
</feature>
<dbReference type="GO" id="GO:0006397">
    <property type="term" value="P:mRNA processing"/>
    <property type="evidence" value="ECO:0007669"/>
    <property type="project" value="UniProtKB-KW"/>
</dbReference>
<evidence type="ECO:0000256" key="4">
    <source>
        <dbReference type="ARBA" id="ARBA00022737"/>
    </source>
</evidence>
<dbReference type="PROSITE" id="PS50082">
    <property type="entry name" value="WD_REPEATS_2"/>
    <property type="match status" value="7"/>
</dbReference>
<keyword evidence="5" id="KW-0508">mRNA splicing</keyword>
<feature type="repeat" description="WD" evidence="11">
    <location>
        <begin position="110"/>
        <end position="151"/>
    </location>
</feature>
<dbReference type="CDD" id="cd00200">
    <property type="entry name" value="WD40"/>
    <property type="match status" value="1"/>
</dbReference>
<evidence type="ECO:0000256" key="10">
    <source>
        <dbReference type="ARBA" id="ARBA00075772"/>
    </source>
</evidence>
<evidence type="ECO:0000313" key="12">
    <source>
        <dbReference type="EMBL" id="PAA55911.1"/>
    </source>
</evidence>
<feature type="repeat" description="WD" evidence="11">
    <location>
        <begin position="67"/>
        <end position="100"/>
    </location>
</feature>
<comment type="function">
    <text evidence="7">Required for pre-mRNA splicing as component of the activated spliceosome. Component of the U5 small nuclear ribonucleoprotein (snRNP) complex and the U4/U6-U5 tri-snRNP complex, building blocks of the spliceosome. As a component of the minor spliceosome, involved in the splicing of U12-type introns in pre-mRNAs.</text>
</comment>
<dbReference type="GO" id="GO:0071013">
    <property type="term" value="C:catalytic step 2 spliceosome"/>
    <property type="evidence" value="ECO:0007669"/>
    <property type="project" value="TreeGrafter"/>
</dbReference>
<accession>A0A267E2Y2</accession>
<evidence type="ECO:0000313" key="13">
    <source>
        <dbReference type="Proteomes" id="UP000215902"/>
    </source>
</evidence>
<evidence type="ECO:0000256" key="1">
    <source>
        <dbReference type="ARBA" id="ARBA00004123"/>
    </source>
</evidence>
<dbReference type="InterPro" id="IPR020472">
    <property type="entry name" value="WD40_PAC1"/>
</dbReference>
<dbReference type="PROSITE" id="PS00678">
    <property type="entry name" value="WD_REPEATS_1"/>
    <property type="match status" value="2"/>
</dbReference>
<dbReference type="Gene3D" id="2.130.10.10">
    <property type="entry name" value="YVTN repeat-like/Quinoprotein amine dehydrogenase"/>
    <property type="match status" value="1"/>
</dbReference>
<dbReference type="AlphaFoldDB" id="A0A267E2Y2"/>
<reference evidence="12 13" key="1">
    <citation type="submission" date="2017-06" db="EMBL/GenBank/DDBJ databases">
        <title>A platform for efficient transgenesis in Macrostomum lignano, a flatworm model organism for stem cell research.</title>
        <authorList>
            <person name="Berezikov E."/>
        </authorList>
    </citation>
    <scope>NUCLEOTIDE SEQUENCE [LARGE SCALE GENOMIC DNA]</scope>
    <source>
        <strain evidence="12">DV1</strain>
        <tissue evidence="12">Whole organism</tissue>
    </source>
</reference>
<name>A0A267E2Y2_9PLAT</name>
<dbReference type="Pfam" id="PF00400">
    <property type="entry name" value="WD40"/>
    <property type="match status" value="7"/>
</dbReference>
<dbReference type="STRING" id="282301.A0A267E2Y2"/>
<dbReference type="PRINTS" id="PR00320">
    <property type="entry name" value="GPROTEINBRPT"/>
</dbReference>
<comment type="subcellular location">
    <subcellularLocation>
        <location evidence="1">Nucleus</location>
    </subcellularLocation>
</comment>
<keyword evidence="6" id="KW-0539">Nucleus</keyword>
<evidence type="ECO:0000256" key="11">
    <source>
        <dbReference type="PROSITE-ProRule" id="PRU00221"/>
    </source>
</evidence>
<feature type="repeat" description="WD" evidence="11">
    <location>
        <begin position="236"/>
        <end position="270"/>
    </location>
</feature>
<keyword evidence="13" id="KW-1185">Reference proteome</keyword>
<comment type="subunit">
    <text evidence="8">Component of the pre-catalytic and catalytic spliceosome complexes. Component of the postcatalytic spliceosome P complex. Part of the U5 snRNP complex. Interacts with PRPF8. Component of the U4/U6-U5 tri-snRNP complex composed of the U4, U6 and U5 snRNAs and at least PRPF3, PRPF4, PRPF6, PRPF8, PRPF31, SNRNP200, TXNL4A, WDR57, SNRNP40, DDX23, CD2BP2, PPIH, SNU13, EFTUD2, SART1 and USP39. Component of the minor spliceosome, which splices U12-type introns.</text>
</comment>
<dbReference type="GO" id="GO:0003723">
    <property type="term" value="F:RNA binding"/>
    <property type="evidence" value="ECO:0007669"/>
    <property type="project" value="TreeGrafter"/>
</dbReference>
<feature type="repeat" description="WD" evidence="11">
    <location>
        <begin position="152"/>
        <end position="185"/>
    </location>
</feature>
<keyword evidence="4" id="KW-0677">Repeat</keyword>
<gene>
    <name evidence="12" type="ORF">BOX15_Mlig004089g1</name>
</gene>
<organism evidence="12 13">
    <name type="scientific">Macrostomum lignano</name>
    <dbReference type="NCBI Taxonomy" id="282301"/>
    <lineage>
        <taxon>Eukaryota</taxon>
        <taxon>Metazoa</taxon>
        <taxon>Spiralia</taxon>
        <taxon>Lophotrochozoa</taxon>
        <taxon>Platyhelminthes</taxon>
        <taxon>Rhabditophora</taxon>
        <taxon>Macrostomorpha</taxon>
        <taxon>Macrostomida</taxon>
        <taxon>Macrostomidae</taxon>
        <taxon>Macrostomum</taxon>
    </lineage>
</organism>
<evidence type="ECO:0000256" key="6">
    <source>
        <dbReference type="ARBA" id="ARBA00023242"/>
    </source>
</evidence>